<dbReference type="InterPro" id="IPR043519">
    <property type="entry name" value="NT_sf"/>
</dbReference>
<name>A0A9D2QP37_9FIRM</name>
<dbReference type="SUPFAM" id="SSF81301">
    <property type="entry name" value="Nucleotidyltransferase"/>
    <property type="match status" value="1"/>
</dbReference>
<evidence type="ECO:0008006" key="3">
    <source>
        <dbReference type="Google" id="ProtNLM"/>
    </source>
</evidence>
<proteinExistence type="predicted"/>
<evidence type="ECO:0000313" key="2">
    <source>
        <dbReference type="Proteomes" id="UP000823922"/>
    </source>
</evidence>
<gene>
    <name evidence="1" type="ORF">H9926_13870</name>
</gene>
<dbReference type="Proteomes" id="UP000823922">
    <property type="component" value="Unassembled WGS sequence"/>
</dbReference>
<reference evidence="1" key="2">
    <citation type="submission" date="2021-04" db="EMBL/GenBank/DDBJ databases">
        <authorList>
            <person name="Gilroy R."/>
        </authorList>
    </citation>
    <scope>NUCLEOTIDE SEQUENCE</scope>
    <source>
        <strain evidence="1">ChiBcec1-1630</strain>
    </source>
</reference>
<accession>A0A9D2QP37</accession>
<dbReference type="EMBL" id="DWVS01000357">
    <property type="protein sequence ID" value="HJC89087.1"/>
    <property type="molecule type" value="Genomic_DNA"/>
</dbReference>
<sequence length="383" mass="44171">MDENAEFLTKRPLKVKQIAQLPLQADCASANRNEKIISWIIKRAEEEYADDVDMVLAYGSSINGTAHEKSDVDCYFIPRTERGYGFGTDFILEGVGYDIFPMSWERVENIADMNEVLLPCVGDVRILYAQTEEEEKRFAGLQERLTSHLRDASYTGKKAEEQFAFACSLYEQMLSAGSLTDVRICAGYLIMALADATAYHNQDYYHFGLKRQYEDLKRFPKKPEDFMENYLSVIRAQDGEQTRRCCLRMLKSVSEYMGWKICIEEEPEEEMAETSVKEPDYAGLAVLYEEISSTFQKIYVSCEKKDWVLAFLSAVCLQYELEEASQENGLPDYDILSSYAYDNLPRLAERTKQVEEQFVRTIEEGGGRIRRFADFEELERAEV</sequence>
<protein>
    <recommendedName>
        <fullName evidence="3">Polymerase nucleotidyl transferase domain-containing protein</fullName>
    </recommendedName>
</protein>
<evidence type="ECO:0000313" key="1">
    <source>
        <dbReference type="EMBL" id="HJC89087.1"/>
    </source>
</evidence>
<dbReference type="Gene3D" id="3.30.460.10">
    <property type="entry name" value="Beta Polymerase, domain 2"/>
    <property type="match status" value="1"/>
</dbReference>
<organism evidence="1 2">
    <name type="scientific">Candidatus Eisenbergiella intestinigallinarum</name>
    <dbReference type="NCBI Taxonomy" id="2838549"/>
    <lineage>
        <taxon>Bacteria</taxon>
        <taxon>Bacillati</taxon>
        <taxon>Bacillota</taxon>
        <taxon>Clostridia</taxon>
        <taxon>Lachnospirales</taxon>
        <taxon>Lachnospiraceae</taxon>
        <taxon>Eisenbergiella</taxon>
    </lineage>
</organism>
<comment type="caution">
    <text evidence="1">The sequence shown here is derived from an EMBL/GenBank/DDBJ whole genome shotgun (WGS) entry which is preliminary data.</text>
</comment>
<dbReference type="AlphaFoldDB" id="A0A9D2QP37"/>
<reference evidence="1" key="1">
    <citation type="journal article" date="2021" name="PeerJ">
        <title>Extensive microbial diversity within the chicken gut microbiome revealed by metagenomics and culture.</title>
        <authorList>
            <person name="Gilroy R."/>
            <person name="Ravi A."/>
            <person name="Getino M."/>
            <person name="Pursley I."/>
            <person name="Horton D.L."/>
            <person name="Alikhan N.F."/>
            <person name="Baker D."/>
            <person name="Gharbi K."/>
            <person name="Hall N."/>
            <person name="Watson M."/>
            <person name="Adriaenssens E.M."/>
            <person name="Foster-Nyarko E."/>
            <person name="Jarju S."/>
            <person name="Secka A."/>
            <person name="Antonio M."/>
            <person name="Oren A."/>
            <person name="Chaudhuri R.R."/>
            <person name="La Ragione R."/>
            <person name="Hildebrand F."/>
            <person name="Pallen M.J."/>
        </authorList>
    </citation>
    <scope>NUCLEOTIDE SEQUENCE</scope>
    <source>
        <strain evidence="1">ChiBcec1-1630</strain>
    </source>
</reference>